<dbReference type="RefSeq" id="WP_133957264.1">
    <property type="nucleotide sequence ID" value="NZ_SORI01000006.1"/>
</dbReference>
<accession>A0A4R8M7Q3</accession>
<dbReference type="AlphaFoldDB" id="A0A4R8M7Q3"/>
<sequence length="382" mass="41767">MTRDIYRELGVRTVINAAGTYTMVGGSRMSEETLSAMASAARSHVVIKELQRKVHERLASITRNEAAFVTNGAAAALHIAGASAIARKWGRPFPSLSPEQISKSEIIVHRAHRNPYDWSLRLLNCRMTEIGFPNMILPTTEDDLEYAITDNTAAVFYFFMPPGGWVAKGALSLEATIRVASRHGIPVIVDAAAQVPPAENLWRITGQGADACIFSGGKDLRGPQASGLMVGTKDFFSWVEKTAFPTYGVGRMFKVGREEIVGLLAAVEQYVSMDGESRVQWAEDRIAAAMKAFAGSSMVTVERLYPNEAGQPFPQMAFRFAVPGCSEEILRLLREGDPSIFTMAADGESVFVNPITLRDAELDSIVERMKEIEALFLNKGGK</sequence>
<protein>
    <submittedName>
        <fullName evidence="3">L-seryl-tRNA(Ser) seleniumtransferase</fullName>
    </submittedName>
</protein>
<comment type="caution">
    <text evidence="3">The sequence shown here is derived from an EMBL/GenBank/DDBJ whole genome shotgun (WGS) entry which is preliminary data.</text>
</comment>
<dbReference type="PANTHER" id="PTHR32328:SF0">
    <property type="entry name" value="L-SERYL-TRNA(SEC) SELENIUM TRANSFERASE"/>
    <property type="match status" value="1"/>
</dbReference>
<reference evidence="3 4" key="1">
    <citation type="submission" date="2019-03" db="EMBL/GenBank/DDBJ databases">
        <title>Genomic Encyclopedia of Type Strains, Phase IV (KMG-IV): sequencing the most valuable type-strain genomes for metagenomic binning, comparative biology and taxonomic classification.</title>
        <authorList>
            <person name="Goeker M."/>
        </authorList>
    </citation>
    <scope>NUCLEOTIDE SEQUENCE [LARGE SCALE GENOMIC DNA]</scope>
    <source>
        <strain evidence="3 4">DSM 25964</strain>
    </source>
</reference>
<keyword evidence="4" id="KW-1185">Reference proteome</keyword>
<dbReference type="InterPro" id="IPR015421">
    <property type="entry name" value="PyrdxlP-dep_Trfase_major"/>
</dbReference>
<organism evidence="3 4">
    <name type="scientific">Aminivibrio pyruvatiphilus</name>
    <dbReference type="NCBI Taxonomy" id="1005740"/>
    <lineage>
        <taxon>Bacteria</taxon>
        <taxon>Thermotogati</taxon>
        <taxon>Synergistota</taxon>
        <taxon>Synergistia</taxon>
        <taxon>Synergistales</taxon>
        <taxon>Aminobacteriaceae</taxon>
        <taxon>Aminivibrio</taxon>
    </lineage>
</organism>
<dbReference type="OrthoDB" id="9787096at2"/>
<evidence type="ECO:0000256" key="1">
    <source>
        <dbReference type="ARBA" id="ARBA00001933"/>
    </source>
</evidence>
<name>A0A4R8M7Q3_9BACT</name>
<evidence type="ECO:0000313" key="4">
    <source>
        <dbReference type="Proteomes" id="UP000295066"/>
    </source>
</evidence>
<evidence type="ECO:0000313" key="3">
    <source>
        <dbReference type="EMBL" id="TDY61214.1"/>
    </source>
</evidence>
<dbReference type="PANTHER" id="PTHR32328">
    <property type="entry name" value="L-SERYL-TRNA(SEC) SELENIUM TRANSFERASE"/>
    <property type="match status" value="1"/>
</dbReference>
<comment type="cofactor">
    <cofactor evidence="1">
        <name>pyridoxal 5'-phosphate</name>
        <dbReference type="ChEBI" id="CHEBI:597326"/>
    </cofactor>
</comment>
<dbReference type="Gene3D" id="3.40.640.10">
    <property type="entry name" value="Type I PLP-dependent aspartate aminotransferase-like (Major domain)"/>
    <property type="match status" value="1"/>
</dbReference>
<dbReference type="Proteomes" id="UP000295066">
    <property type="component" value="Unassembled WGS sequence"/>
</dbReference>
<keyword evidence="2" id="KW-0663">Pyridoxal phosphate</keyword>
<keyword evidence="3" id="KW-0808">Transferase</keyword>
<dbReference type="SUPFAM" id="SSF53383">
    <property type="entry name" value="PLP-dependent transferases"/>
    <property type="match status" value="1"/>
</dbReference>
<evidence type="ECO:0000256" key="2">
    <source>
        <dbReference type="ARBA" id="ARBA00022898"/>
    </source>
</evidence>
<dbReference type="InterPro" id="IPR015424">
    <property type="entry name" value="PyrdxlP-dep_Trfase"/>
</dbReference>
<dbReference type="EMBL" id="SORI01000006">
    <property type="protein sequence ID" value="TDY61214.1"/>
    <property type="molecule type" value="Genomic_DNA"/>
</dbReference>
<gene>
    <name evidence="3" type="ORF">C8D99_10669</name>
</gene>
<dbReference type="GO" id="GO:0004125">
    <property type="term" value="F:L-seryl-tRNA(Sec) selenium transferase activity"/>
    <property type="evidence" value="ECO:0007669"/>
    <property type="project" value="TreeGrafter"/>
</dbReference>
<proteinExistence type="predicted"/>